<organism evidence="3">
    <name type="scientific">Anopheles triannulatus</name>
    <dbReference type="NCBI Taxonomy" id="58253"/>
    <lineage>
        <taxon>Eukaryota</taxon>
        <taxon>Metazoa</taxon>
        <taxon>Ecdysozoa</taxon>
        <taxon>Arthropoda</taxon>
        <taxon>Hexapoda</taxon>
        <taxon>Insecta</taxon>
        <taxon>Pterygota</taxon>
        <taxon>Neoptera</taxon>
        <taxon>Endopterygota</taxon>
        <taxon>Diptera</taxon>
        <taxon>Nematocera</taxon>
        <taxon>Culicoidea</taxon>
        <taxon>Culicidae</taxon>
        <taxon>Anophelinae</taxon>
        <taxon>Anopheles</taxon>
    </lineage>
</organism>
<accession>A0A2M4B6G1</accession>
<evidence type="ECO:0000256" key="1">
    <source>
        <dbReference type="SAM" id="MobiDB-lite"/>
    </source>
</evidence>
<proteinExistence type="predicted"/>
<feature type="chain" id="PRO_5014746825" evidence="2">
    <location>
        <begin position="24"/>
        <end position="82"/>
    </location>
</feature>
<sequence length="82" mass="9059">MNCLTWNFDLMWLNCLISKLCFGTYLDTFFDDSIRSPVSERNTSSSIPFGTEVSDASEGSHSSATSLTSFVIFETLTVSSDP</sequence>
<dbReference type="EMBL" id="GGFK01015324">
    <property type="protein sequence ID" value="MBW48645.1"/>
    <property type="molecule type" value="Transcribed_RNA"/>
</dbReference>
<feature type="compositionally biased region" description="Polar residues" evidence="1">
    <location>
        <begin position="39"/>
        <end position="48"/>
    </location>
</feature>
<keyword evidence="2" id="KW-0732">Signal</keyword>
<name>A0A2M4B6G1_9DIPT</name>
<reference evidence="3" key="1">
    <citation type="submission" date="2018-01" db="EMBL/GenBank/DDBJ databases">
        <title>An insight into the sialome of Amazonian anophelines.</title>
        <authorList>
            <person name="Ribeiro J.M."/>
            <person name="Scarpassa V."/>
            <person name="Calvo E."/>
        </authorList>
    </citation>
    <scope>NUCLEOTIDE SEQUENCE</scope>
    <source>
        <tissue evidence="3">Salivary glands</tissue>
    </source>
</reference>
<dbReference type="AlphaFoldDB" id="A0A2M4B6G1"/>
<feature type="signal peptide" evidence="2">
    <location>
        <begin position="1"/>
        <end position="23"/>
    </location>
</feature>
<evidence type="ECO:0000256" key="2">
    <source>
        <dbReference type="SAM" id="SignalP"/>
    </source>
</evidence>
<protein>
    <submittedName>
        <fullName evidence="3">Putative secreted protein</fullName>
    </submittedName>
</protein>
<evidence type="ECO:0000313" key="3">
    <source>
        <dbReference type="EMBL" id="MBW48645.1"/>
    </source>
</evidence>
<feature type="region of interest" description="Disordered" evidence="1">
    <location>
        <begin position="35"/>
        <end position="62"/>
    </location>
</feature>